<feature type="transmembrane region" description="Helical" evidence="1">
    <location>
        <begin position="6"/>
        <end position="23"/>
    </location>
</feature>
<feature type="transmembrane region" description="Helical" evidence="1">
    <location>
        <begin position="62"/>
        <end position="78"/>
    </location>
</feature>
<feature type="transmembrane region" description="Helical" evidence="1">
    <location>
        <begin position="39"/>
        <end position="56"/>
    </location>
</feature>
<organism evidence="2">
    <name type="scientific">hydrothermal vent metagenome</name>
    <dbReference type="NCBI Taxonomy" id="652676"/>
    <lineage>
        <taxon>unclassified sequences</taxon>
        <taxon>metagenomes</taxon>
        <taxon>ecological metagenomes</taxon>
    </lineage>
</organism>
<accession>A0A3B0TP38</accession>
<evidence type="ECO:0000256" key="1">
    <source>
        <dbReference type="SAM" id="Phobius"/>
    </source>
</evidence>
<feature type="transmembrane region" description="Helical" evidence="1">
    <location>
        <begin position="127"/>
        <end position="150"/>
    </location>
</feature>
<reference evidence="2" key="1">
    <citation type="submission" date="2018-06" db="EMBL/GenBank/DDBJ databases">
        <authorList>
            <person name="Zhirakovskaya E."/>
        </authorList>
    </citation>
    <scope>NUCLEOTIDE SEQUENCE</scope>
</reference>
<keyword evidence="1" id="KW-0472">Membrane</keyword>
<sequence>MNIIVLLILLLIILLDLQNLRLLNSRLFNQVFFFSRRKIFLIITAVILLFLFVPHSSSENQPSSFLYALLLLIPIYFLRRQKFKLQFNGASVGRGVLDLVSDANGVILGWFFSIVLLGAILEMSSRIFPQVFTEFNQILISVVVTSFVAINF</sequence>
<gene>
    <name evidence="2" type="ORF">MNBD_BACTEROID05-1107</name>
</gene>
<keyword evidence="1" id="KW-1133">Transmembrane helix</keyword>
<feature type="non-terminal residue" evidence="2">
    <location>
        <position position="152"/>
    </location>
</feature>
<evidence type="ECO:0000313" key="2">
    <source>
        <dbReference type="EMBL" id="VAW19728.1"/>
    </source>
</evidence>
<proteinExistence type="predicted"/>
<protein>
    <submittedName>
        <fullName evidence="2">Uncharacterized protein</fullName>
    </submittedName>
</protein>
<dbReference type="AlphaFoldDB" id="A0A3B0TP38"/>
<dbReference type="EMBL" id="UOEN01000496">
    <property type="protein sequence ID" value="VAW19728.1"/>
    <property type="molecule type" value="Genomic_DNA"/>
</dbReference>
<name>A0A3B0TP38_9ZZZZ</name>
<keyword evidence="1" id="KW-0812">Transmembrane</keyword>
<feature type="transmembrane region" description="Helical" evidence="1">
    <location>
        <begin position="99"/>
        <end position="121"/>
    </location>
</feature>